<evidence type="ECO:0000313" key="2">
    <source>
        <dbReference type="EMBL" id="GHI17500.1"/>
    </source>
</evidence>
<gene>
    <name evidence="2" type="ORF">Scinn_69630</name>
</gene>
<reference evidence="3" key="1">
    <citation type="submission" date="2020-09" db="EMBL/GenBank/DDBJ databases">
        <title>Whole genome shotgun sequence of Streptomyces cinnamonensis NBRC 15873.</title>
        <authorList>
            <person name="Komaki H."/>
            <person name="Tamura T."/>
        </authorList>
    </citation>
    <scope>NUCLEOTIDE SEQUENCE [LARGE SCALE GENOMIC DNA]</scope>
    <source>
        <strain evidence="3">NBRC 15873</strain>
    </source>
</reference>
<dbReference type="Proteomes" id="UP000660554">
    <property type="component" value="Unassembled WGS sequence"/>
</dbReference>
<evidence type="ECO:0000313" key="3">
    <source>
        <dbReference type="Proteomes" id="UP000660554"/>
    </source>
</evidence>
<keyword evidence="3" id="KW-1185">Reference proteome</keyword>
<sequence>MATLPKVVYDSTIPGNEGCGRGIPDGRGYGETATGAGPRPCGGRARAEAAPGGTGRAAAITGAAAVRRERPRRW</sequence>
<organism evidence="2 3">
    <name type="scientific">Streptomyces virginiae</name>
    <name type="common">Streptomyces cinnamonensis</name>
    <dbReference type="NCBI Taxonomy" id="1961"/>
    <lineage>
        <taxon>Bacteria</taxon>
        <taxon>Bacillati</taxon>
        <taxon>Actinomycetota</taxon>
        <taxon>Actinomycetes</taxon>
        <taxon>Kitasatosporales</taxon>
        <taxon>Streptomycetaceae</taxon>
        <taxon>Streptomyces</taxon>
    </lineage>
</organism>
<accession>A0ABQ3NXK3</accession>
<proteinExistence type="predicted"/>
<evidence type="ECO:0000256" key="1">
    <source>
        <dbReference type="SAM" id="MobiDB-lite"/>
    </source>
</evidence>
<comment type="caution">
    <text evidence="2">The sequence shown here is derived from an EMBL/GenBank/DDBJ whole genome shotgun (WGS) entry which is preliminary data.</text>
</comment>
<name>A0ABQ3NXK3_STRVG</name>
<protein>
    <submittedName>
        <fullName evidence="2">Uncharacterized protein</fullName>
    </submittedName>
</protein>
<dbReference type="EMBL" id="BNDV01000017">
    <property type="protein sequence ID" value="GHI17500.1"/>
    <property type="molecule type" value="Genomic_DNA"/>
</dbReference>
<feature type="compositionally biased region" description="Low complexity" evidence="1">
    <location>
        <begin position="32"/>
        <end position="65"/>
    </location>
</feature>
<feature type="region of interest" description="Disordered" evidence="1">
    <location>
        <begin position="22"/>
        <end position="74"/>
    </location>
</feature>